<dbReference type="RefSeq" id="XP_065651406.1">
    <property type="nucleotide sequence ID" value="XM_065795334.1"/>
</dbReference>
<dbReference type="GeneID" id="101234338"/>
<proteinExistence type="predicted"/>
<evidence type="ECO:0000256" key="5">
    <source>
        <dbReference type="SAM" id="MobiDB-lite"/>
    </source>
</evidence>
<name>A0ABM4BQJ0_HYDVU</name>
<dbReference type="InterPro" id="IPR020846">
    <property type="entry name" value="MFS_dom"/>
</dbReference>
<reference evidence="9" key="1">
    <citation type="submission" date="2025-08" db="UniProtKB">
        <authorList>
            <consortium name="RefSeq"/>
        </authorList>
    </citation>
    <scope>IDENTIFICATION</scope>
</reference>
<evidence type="ECO:0000256" key="4">
    <source>
        <dbReference type="ARBA" id="ARBA00023136"/>
    </source>
</evidence>
<feature type="transmembrane region" description="Helical" evidence="6">
    <location>
        <begin position="146"/>
        <end position="165"/>
    </location>
</feature>
<dbReference type="InterPro" id="IPR005828">
    <property type="entry name" value="MFS_sugar_transport-like"/>
</dbReference>
<feature type="transmembrane region" description="Helical" evidence="6">
    <location>
        <begin position="487"/>
        <end position="511"/>
    </location>
</feature>
<sequence>MSFADEQIVNFDKNEKQEAKSLINQQNENSDETNKEEKKDFEKLDVDGILFLIGEFGRSQILLMIMLSLLMIPTAYQSLSITFIGLNPPWRCTNNSKECNRQGEFSINDEFYKQRCSMKRDSWTYVTEKDFSIVTEWDLVCEKVSLTYMANSALQIGGGIGTIILGFMSDSYGRKKILYPTFVLFIVISFLIAFIQTFWIFFALRIIVGILQGGIYLTLWVLMTESVGLTYRSYSNVLWCAYTVGMCLMALQSWLVPKWRILLILLSAPYLILVGTYSFMPESARWLRVKNQISLAEKVLKQIAKCNKKPWPNACLSAISENSKQKKTSYIYVFYPLKVFLSTSMQFFLWFGNAVAYYGISLISENLSNNMYRDFILISIVDIPSNFIVCWLCNRFGRKKTTIITAVIGGALVIVLAFIPCRADYYFVRVSVAMVAKFFVNLSYGGIYIWSTELYPTSIRSQGIGVCTWAGVLGAASAPWVSQFLGYIHLALPFCVMGSILFISGVCCCILPETNGISTVEVVEE</sequence>
<feature type="transmembrane region" description="Helical" evidence="6">
    <location>
        <begin position="401"/>
        <end position="420"/>
    </location>
</feature>
<dbReference type="Gene3D" id="1.20.1250.20">
    <property type="entry name" value="MFS general substrate transporter like domains"/>
    <property type="match status" value="1"/>
</dbReference>
<keyword evidence="8" id="KW-1185">Reference proteome</keyword>
<feature type="transmembrane region" description="Helical" evidence="6">
    <location>
        <begin position="463"/>
        <end position="481"/>
    </location>
</feature>
<dbReference type="InterPro" id="IPR036259">
    <property type="entry name" value="MFS_trans_sf"/>
</dbReference>
<dbReference type="InterPro" id="IPR005829">
    <property type="entry name" value="Sugar_transporter_CS"/>
</dbReference>
<accession>A0ABM4BQJ0</accession>
<feature type="transmembrane region" description="Helical" evidence="6">
    <location>
        <begin position="371"/>
        <end position="394"/>
    </location>
</feature>
<dbReference type="Proteomes" id="UP001652625">
    <property type="component" value="Chromosome 04"/>
</dbReference>
<dbReference type="SUPFAM" id="SSF103473">
    <property type="entry name" value="MFS general substrate transporter"/>
    <property type="match status" value="1"/>
</dbReference>
<feature type="transmembrane region" description="Helical" evidence="6">
    <location>
        <begin position="177"/>
        <end position="196"/>
    </location>
</feature>
<evidence type="ECO:0000313" key="8">
    <source>
        <dbReference type="Proteomes" id="UP001652625"/>
    </source>
</evidence>
<dbReference type="Pfam" id="PF00083">
    <property type="entry name" value="Sugar_tr"/>
    <property type="match status" value="1"/>
</dbReference>
<feature type="transmembrane region" description="Helical" evidence="6">
    <location>
        <begin position="202"/>
        <end position="222"/>
    </location>
</feature>
<keyword evidence="3 6" id="KW-1133">Transmembrane helix</keyword>
<keyword evidence="2 6" id="KW-0812">Transmembrane</keyword>
<evidence type="ECO:0000256" key="1">
    <source>
        <dbReference type="ARBA" id="ARBA00004141"/>
    </source>
</evidence>
<dbReference type="PROSITE" id="PS00216">
    <property type="entry name" value="SUGAR_TRANSPORT_1"/>
    <property type="match status" value="1"/>
</dbReference>
<feature type="region of interest" description="Disordered" evidence="5">
    <location>
        <begin position="1"/>
        <end position="38"/>
    </location>
</feature>
<evidence type="ECO:0000313" key="9">
    <source>
        <dbReference type="RefSeq" id="XP_065651406.1"/>
    </source>
</evidence>
<feature type="transmembrane region" description="Helical" evidence="6">
    <location>
        <begin position="330"/>
        <end position="351"/>
    </location>
</feature>
<dbReference type="PROSITE" id="PS00217">
    <property type="entry name" value="SUGAR_TRANSPORT_2"/>
    <property type="match status" value="1"/>
</dbReference>
<feature type="transmembrane region" description="Helical" evidence="6">
    <location>
        <begin position="426"/>
        <end position="451"/>
    </location>
</feature>
<organism evidence="8 9">
    <name type="scientific">Hydra vulgaris</name>
    <name type="common">Hydra</name>
    <name type="synonym">Hydra attenuata</name>
    <dbReference type="NCBI Taxonomy" id="6087"/>
    <lineage>
        <taxon>Eukaryota</taxon>
        <taxon>Metazoa</taxon>
        <taxon>Cnidaria</taxon>
        <taxon>Hydrozoa</taxon>
        <taxon>Hydroidolina</taxon>
        <taxon>Anthoathecata</taxon>
        <taxon>Aplanulata</taxon>
        <taxon>Hydridae</taxon>
        <taxon>Hydra</taxon>
    </lineage>
</organism>
<evidence type="ECO:0000256" key="3">
    <source>
        <dbReference type="ARBA" id="ARBA00022989"/>
    </source>
</evidence>
<protein>
    <submittedName>
        <fullName evidence="9">Solute carrier family 22 member 4 isoform X2</fullName>
    </submittedName>
</protein>
<evidence type="ECO:0000259" key="7">
    <source>
        <dbReference type="PROSITE" id="PS50850"/>
    </source>
</evidence>
<feature type="transmembrane region" description="Helical" evidence="6">
    <location>
        <begin position="261"/>
        <end position="280"/>
    </location>
</feature>
<feature type="transmembrane region" description="Helical" evidence="6">
    <location>
        <begin position="61"/>
        <end position="86"/>
    </location>
</feature>
<evidence type="ECO:0000256" key="6">
    <source>
        <dbReference type="SAM" id="Phobius"/>
    </source>
</evidence>
<feature type="domain" description="Major facilitator superfamily (MFS) profile" evidence="7">
    <location>
        <begin position="66"/>
        <end position="516"/>
    </location>
</feature>
<feature type="transmembrane region" description="Helical" evidence="6">
    <location>
        <begin position="234"/>
        <end position="255"/>
    </location>
</feature>
<dbReference type="PANTHER" id="PTHR24064">
    <property type="entry name" value="SOLUTE CARRIER FAMILY 22 MEMBER"/>
    <property type="match status" value="1"/>
</dbReference>
<keyword evidence="4 6" id="KW-0472">Membrane</keyword>
<evidence type="ECO:0000256" key="2">
    <source>
        <dbReference type="ARBA" id="ARBA00022692"/>
    </source>
</evidence>
<comment type="subcellular location">
    <subcellularLocation>
        <location evidence="1">Membrane</location>
        <topology evidence="1">Multi-pass membrane protein</topology>
    </subcellularLocation>
</comment>
<dbReference type="PROSITE" id="PS50850">
    <property type="entry name" value="MFS"/>
    <property type="match status" value="1"/>
</dbReference>
<gene>
    <name evidence="9" type="primary">LOC101234338</name>
</gene>